<feature type="non-terminal residue" evidence="2">
    <location>
        <position position="138"/>
    </location>
</feature>
<dbReference type="PANTHER" id="PTHR43818:SF5">
    <property type="entry name" value="OXIDOREDUCTASE FAMILY PROTEIN"/>
    <property type="match status" value="1"/>
</dbReference>
<dbReference type="PANTHER" id="PTHR43818">
    <property type="entry name" value="BCDNA.GH03377"/>
    <property type="match status" value="1"/>
</dbReference>
<organism evidence="2">
    <name type="scientific">marine metagenome</name>
    <dbReference type="NCBI Taxonomy" id="408172"/>
    <lineage>
        <taxon>unclassified sequences</taxon>
        <taxon>metagenomes</taxon>
        <taxon>ecological metagenomes</taxon>
    </lineage>
</organism>
<gene>
    <name evidence="2" type="ORF">METZ01_LOCUS376065</name>
</gene>
<dbReference type="SUPFAM" id="SSF51735">
    <property type="entry name" value="NAD(P)-binding Rossmann-fold domains"/>
    <property type="match status" value="1"/>
</dbReference>
<dbReference type="Gene3D" id="3.40.50.720">
    <property type="entry name" value="NAD(P)-binding Rossmann-like Domain"/>
    <property type="match status" value="1"/>
</dbReference>
<dbReference type="InterPro" id="IPR000683">
    <property type="entry name" value="Gfo/Idh/MocA-like_OxRdtase_N"/>
</dbReference>
<dbReference type="EMBL" id="UINC01137708">
    <property type="protein sequence ID" value="SVD23211.1"/>
    <property type="molecule type" value="Genomic_DNA"/>
</dbReference>
<name>A0A382TP02_9ZZZZ</name>
<protein>
    <recommendedName>
        <fullName evidence="1">Gfo/Idh/MocA-like oxidoreductase N-terminal domain-containing protein</fullName>
    </recommendedName>
</protein>
<dbReference type="InterPro" id="IPR050463">
    <property type="entry name" value="Gfo/Idh/MocA_oxidrdct_glycsds"/>
</dbReference>
<reference evidence="2" key="1">
    <citation type="submission" date="2018-05" db="EMBL/GenBank/DDBJ databases">
        <authorList>
            <person name="Lanie J.A."/>
            <person name="Ng W.-L."/>
            <person name="Kazmierczak K.M."/>
            <person name="Andrzejewski T.M."/>
            <person name="Davidsen T.M."/>
            <person name="Wayne K.J."/>
            <person name="Tettelin H."/>
            <person name="Glass J.I."/>
            <person name="Rusch D."/>
            <person name="Podicherti R."/>
            <person name="Tsui H.-C.T."/>
            <person name="Winkler M.E."/>
        </authorList>
    </citation>
    <scope>NUCLEOTIDE SEQUENCE</scope>
</reference>
<dbReference type="Pfam" id="PF01408">
    <property type="entry name" value="GFO_IDH_MocA"/>
    <property type="match status" value="1"/>
</dbReference>
<evidence type="ECO:0000313" key="2">
    <source>
        <dbReference type="EMBL" id="SVD23211.1"/>
    </source>
</evidence>
<dbReference type="AlphaFoldDB" id="A0A382TP02"/>
<proteinExistence type="predicted"/>
<accession>A0A382TP02</accession>
<evidence type="ECO:0000259" key="1">
    <source>
        <dbReference type="Pfam" id="PF01408"/>
    </source>
</evidence>
<dbReference type="InterPro" id="IPR036291">
    <property type="entry name" value="NAD(P)-bd_dom_sf"/>
</dbReference>
<feature type="domain" description="Gfo/Idh/MocA-like oxidoreductase N-terminal" evidence="1">
    <location>
        <begin position="5"/>
        <end position="113"/>
    </location>
</feature>
<dbReference type="GO" id="GO:0000166">
    <property type="term" value="F:nucleotide binding"/>
    <property type="evidence" value="ECO:0007669"/>
    <property type="project" value="InterPro"/>
</dbReference>
<sequence length="138" mass="15433">MNKTGTQAIAVCDPDKNNMNRAKDHVNKQYAKQTESGEYKGCETFSDYRDLCAMKELDAIIVGTPDHWHALATLEALRNKKDVYCEKPITHLFAEGQAVYKEAAKQKAIFQVGSQQRSSSRMRVAAEAVMNGHLGKIK</sequence>